<evidence type="ECO:0000256" key="1">
    <source>
        <dbReference type="SAM" id="Phobius"/>
    </source>
</evidence>
<keyword evidence="1" id="KW-0812">Transmembrane</keyword>
<reference evidence="2 3" key="1">
    <citation type="submission" date="2023-09" db="EMBL/GenBank/DDBJ databases">
        <title>Description of three actinobacteria isolated from air of manufacturing shop in a pharmaceutical factory.</title>
        <authorList>
            <person name="Zhang D.-F."/>
        </authorList>
    </citation>
    <scope>NUCLEOTIDE SEQUENCE [LARGE SCALE GENOMIC DNA]</scope>
    <source>
        <strain evidence="2 3">LY-0111</strain>
    </source>
</reference>
<feature type="transmembrane region" description="Helical" evidence="1">
    <location>
        <begin position="52"/>
        <end position="71"/>
    </location>
</feature>
<dbReference type="Pfam" id="PF11139">
    <property type="entry name" value="SfLAP"/>
    <property type="match status" value="1"/>
</dbReference>
<protein>
    <submittedName>
        <fullName evidence="2">GAP family protein</fullName>
    </submittedName>
</protein>
<feature type="transmembrane region" description="Helical" evidence="1">
    <location>
        <begin position="15"/>
        <end position="40"/>
    </location>
</feature>
<dbReference type="RefSeq" id="WP_310547946.1">
    <property type="nucleotide sequence ID" value="NZ_JAVKGR010000004.1"/>
</dbReference>
<feature type="transmembrane region" description="Helical" evidence="1">
    <location>
        <begin position="83"/>
        <end position="107"/>
    </location>
</feature>
<keyword evidence="3" id="KW-1185">Reference proteome</keyword>
<dbReference type="EMBL" id="JAVKGR010000004">
    <property type="protein sequence ID" value="MDR8018948.1"/>
    <property type="molecule type" value="Genomic_DNA"/>
</dbReference>
<feature type="transmembrane region" description="Helical" evidence="1">
    <location>
        <begin position="152"/>
        <end position="174"/>
    </location>
</feature>
<evidence type="ECO:0000313" key="2">
    <source>
        <dbReference type="EMBL" id="MDR8018948.1"/>
    </source>
</evidence>
<dbReference type="InterPro" id="IPR021315">
    <property type="entry name" value="Gap/Sap"/>
</dbReference>
<sequence>MDMLPQLDGIAQEGLAGVLTVLALLDSTTFGTLLIPLWLLMTPGRVRPGRMLVYLGTVSGAYALIGVALLLGAQALRDRIGELLLGAAASTPGLLVITLLGVGLIVYSEHLDPMTAAGRQRQQRRRREEAESGEGRIVRWRARVMGGEAPRLAPLVGLAGVAVAVEVATMLPYLAGMALVGAYGPGLPASAGWVVYYCVVMVLPALVLLVLRLVADHTMRPMLSRLERFFSKHSAGMAAWAIGILGVVLVINAGGRLISALTA</sequence>
<dbReference type="Proteomes" id="UP001251870">
    <property type="component" value="Unassembled WGS sequence"/>
</dbReference>
<name>A0ABU2DR18_9MICC</name>
<comment type="caution">
    <text evidence="2">The sequence shown here is derived from an EMBL/GenBank/DDBJ whole genome shotgun (WGS) entry which is preliminary data.</text>
</comment>
<organism evidence="2 3">
    <name type="scientific">Nesterenkonia aerolata</name>
    <dbReference type="NCBI Taxonomy" id="3074079"/>
    <lineage>
        <taxon>Bacteria</taxon>
        <taxon>Bacillati</taxon>
        <taxon>Actinomycetota</taxon>
        <taxon>Actinomycetes</taxon>
        <taxon>Micrococcales</taxon>
        <taxon>Micrococcaceae</taxon>
        <taxon>Nesterenkonia</taxon>
    </lineage>
</organism>
<accession>A0ABU2DR18</accession>
<keyword evidence="1" id="KW-1133">Transmembrane helix</keyword>
<feature type="transmembrane region" description="Helical" evidence="1">
    <location>
        <begin position="194"/>
        <end position="214"/>
    </location>
</feature>
<evidence type="ECO:0000313" key="3">
    <source>
        <dbReference type="Proteomes" id="UP001251870"/>
    </source>
</evidence>
<keyword evidence="1" id="KW-0472">Membrane</keyword>
<feature type="transmembrane region" description="Helical" evidence="1">
    <location>
        <begin position="235"/>
        <end position="258"/>
    </location>
</feature>
<gene>
    <name evidence="2" type="ORF">RIL96_05145</name>
</gene>
<proteinExistence type="predicted"/>